<dbReference type="Proteomes" id="UP000887023">
    <property type="component" value="Chromosome"/>
</dbReference>
<dbReference type="RefSeq" id="WP_066473071.1">
    <property type="nucleotide sequence ID" value="NZ_CBCRUZ010000013.1"/>
</dbReference>
<dbReference type="EMBL" id="CP079105">
    <property type="protein sequence ID" value="QXQ15081.1"/>
    <property type="molecule type" value="Genomic_DNA"/>
</dbReference>
<evidence type="ECO:0000256" key="2">
    <source>
        <dbReference type="ARBA" id="ARBA00023204"/>
    </source>
</evidence>
<keyword evidence="5" id="KW-1185">Reference proteome</keyword>
<dbReference type="Gene3D" id="3.40.50.300">
    <property type="entry name" value="P-loop containing nucleotide triphosphate hydrolases"/>
    <property type="match status" value="1"/>
</dbReference>
<keyword evidence="1" id="KW-0227">DNA damage</keyword>
<evidence type="ECO:0000256" key="1">
    <source>
        <dbReference type="ARBA" id="ARBA00022763"/>
    </source>
</evidence>
<protein>
    <submittedName>
        <fullName evidence="4">AAA family ATPase</fullName>
    </submittedName>
</protein>
<dbReference type="PANTHER" id="PTHR32182:SF0">
    <property type="entry name" value="DNA REPLICATION AND REPAIR PROTEIN RECF"/>
    <property type="match status" value="1"/>
</dbReference>
<gene>
    <name evidence="4" type="ORF">KV203_06950</name>
</gene>
<sequence>MPSDPSSQFHLDRLQVVNWGVFDGYHSIRFSPGGSLITGASGSGKSSLLDAISLGFLQNNQRNFNASSDTTAAGSRSGKRTVDKYVRGAWGERRDGAGRAVMYLRGVGPTWSAVAVTYRSTTDSVTGLVLKWFASGAMTDPESRFLLADGEHDIRDLCNDWAAGGYEHAVLTRAGFVGGRHEHKYLSSLYARIGIRGSDAAQQLLGKAKSLKSVGGLEQFVREYMLDEPQSLAQIAETLKQIDPLVAARTLLDVARRKRTALGDIAELQVRYAVESADLGIADTIDDAMVTAYVDRLRLARCAAEIADHDAEIDELGGRREEVAGRQQTLAAEHGELILRMNSVTADLAPLQARLATAETHLAAVAARRAGYDRAVAALDLPVPDNAAEFESTRAGIVEEAGRLRRHAEGRHEAITTASATAGRARERCDAVAADLHRVRTHRSPLPEAEQQMRAAIAAAIGIDPAQLRYVAELVELAPEQERWRVAVEKILRPAGLRLLVPDQHYRAALRHVDGQDMRGRIQLYRVEPGRRPRPAAPETLAATLRATDPTHDSAAEALDIVAAVADHVCVDHPDQFARHPRAVTDQGLRKDSARLAIKDDRAPLRRSAYIFTGDLDAKLTSLQDDLDEARAAAEAAERTADELWRSHSQDLDRAARYTRVADQFTRWDELDLDAAEDDRSRLADRLDDLLAANPDVDVLREQAQALWDQITDVLGRSGVLDARIGALDARRTRLLDLPETLTATSVPDTAIRLLDRHRAEVPVELDLLAPRPFRDGLLGAVRRERDQLRENRRRSKAQLSQILAGYDEQFPDAIPNDSDNLDERVHDYVELARRIDERELPEAHDRMLRLITEQAPEAIMRLHLHADQEAHRISDQVTRVNTGLSAVEFNRGTRLRLRADERRLAAVDEFRTIATRIFERAPAVTAGDDSAIFDQYADILRLRETIAGPTPEAKAWTRDALDVRNRFVFYCEESAADTGEVIKTYSNAGDNSGGEQEKLMAFCLAGALSFNLADPDRDDNRPVFAQLMLDEAFSKSDPTFARQSLTAFGKFGFQLIIVATVQNTTTIQPYVDSVVMVSKTAADTPGARPVASATTRTITEFAELRRSFAGAGPRQL</sequence>
<evidence type="ECO:0000256" key="3">
    <source>
        <dbReference type="ARBA" id="ARBA00023236"/>
    </source>
</evidence>
<proteinExistence type="predicted"/>
<evidence type="ECO:0000313" key="4">
    <source>
        <dbReference type="EMBL" id="QXQ15081.1"/>
    </source>
</evidence>
<dbReference type="SUPFAM" id="SSF52540">
    <property type="entry name" value="P-loop containing nucleoside triphosphate hydrolases"/>
    <property type="match status" value="1"/>
</dbReference>
<evidence type="ECO:0000313" key="5">
    <source>
        <dbReference type="Proteomes" id="UP000887023"/>
    </source>
</evidence>
<name>A0ABX8SCQ7_9ACTN</name>
<keyword evidence="2" id="KW-0234">DNA repair</keyword>
<accession>A0ABX8SCQ7</accession>
<dbReference type="Pfam" id="PF13555">
    <property type="entry name" value="AAA_29"/>
    <property type="match status" value="1"/>
</dbReference>
<dbReference type="PANTHER" id="PTHR32182">
    <property type="entry name" value="DNA REPLICATION AND REPAIR PROTEIN RECF"/>
    <property type="match status" value="1"/>
</dbReference>
<keyword evidence="3" id="KW-0742">SOS response</keyword>
<dbReference type="InterPro" id="IPR027417">
    <property type="entry name" value="P-loop_NTPase"/>
</dbReference>
<reference evidence="4" key="1">
    <citation type="submission" date="2021-07" db="EMBL/GenBank/DDBJ databases">
        <title>Candidatus Kaistella beijingensis sp. nov. isolated from a municipal wastewater treatment plant is involved in sludge foaming.</title>
        <authorList>
            <person name="Song Y."/>
            <person name="Liu S.-J."/>
        </authorList>
    </citation>
    <scope>NUCLEOTIDE SEQUENCE</scope>
    <source>
        <strain evidence="4">DSM 43998</strain>
    </source>
</reference>
<dbReference type="Pfam" id="PF13558">
    <property type="entry name" value="SbcC_Walker_B"/>
    <property type="match status" value="1"/>
</dbReference>
<organism evidence="4 5">
    <name type="scientific">Skermania pinensis</name>
    <dbReference type="NCBI Taxonomy" id="39122"/>
    <lineage>
        <taxon>Bacteria</taxon>
        <taxon>Bacillati</taxon>
        <taxon>Actinomycetota</taxon>
        <taxon>Actinomycetes</taxon>
        <taxon>Mycobacteriales</taxon>
        <taxon>Gordoniaceae</taxon>
        <taxon>Skermania</taxon>
    </lineage>
</organism>